<comment type="caution">
    <text evidence="1">The sequence shown here is derived from an EMBL/GenBank/DDBJ whole genome shotgun (WGS) entry which is preliminary data.</text>
</comment>
<dbReference type="Proteomes" id="UP000612362">
    <property type="component" value="Unassembled WGS sequence"/>
</dbReference>
<evidence type="ECO:0000313" key="2">
    <source>
        <dbReference type="Proteomes" id="UP000612362"/>
    </source>
</evidence>
<dbReference type="EMBL" id="BNJF01000004">
    <property type="protein sequence ID" value="GHO48506.1"/>
    <property type="molecule type" value="Genomic_DNA"/>
</dbReference>
<organism evidence="1 2">
    <name type="scientific">Ktedonospora formicarum</name>
    <dbReference type="NCBI Taxonomy" id="2778364"/>
    <lineage>
        <taxon>Bacteria</taxon>
        <taxon>Bacillati</taxon>
        <taxon>Chloroflexota</taxon>
        <taxon>Ktedonobacteria</taxon>
        <taxon>Ktedonobacterales</taxon>
        <taxon>Ktedonobacteraceae</taxon>
        <taxon>Ktedonospora</taxon>
    </lineage>
</organism>
<proteinExistence type="predicted"/>
<keyword evidence="2" id="KW-1185">Reference proteome</keyword>
<protein>
    <submittedName>
        <fullName evidence="1">Uncharacterized protein</fullName>
    </submittedName>
</protein>
<reference evidence="1" key="1">
    <citation type="submission" date="2020-10" db="EMBL/GenBank/DDBJ databases">
        <title>Taxonomic study of unclassified bacteria belonging to the class Ktedonobacteria.</title>
        <authorList>
            <person name="Yabe S."/>
            <person name="Wang C.M."/>
            <person name="Zheng Y."/>
            <person name="Sakai Y."/>
            <person name="Cavaletti L."/>
            <person name="Monciardini P."/>
            <person name="Donadio S."/>
        </authorList>
    </citation>
    <scope>NUCLEOTIDE SEQUENCE</scope>
    <source>
        <strain evidence="1">SOSP1-1</strain>
    </source>
</reference>
<dbReference type="AlphaFoldDB" id="A0A8J3MW16"/>
<evidence type="ECO:0000313" key="1">
    <source>
        <dbReference type="EMBL" id="GHO48506.1"/>
    </source>
</evidence>
<sequence>MLRNKAGSVTWGSGNNLDDQAVFGDLDLLDEHPFWERKQGCPFHHNLILVMKDASGKDYITASQYYARQASSKPPKWALAI</sequence>
<gene>
    <name evidence="1" type="ORF">KSX_66690</name>
</gene>
<accession>A0A8J3MW16</accession>
<name>A0A8J3MW16_9CHLR</name>